<keyword evidence="2" id="KW-0449">Lipoprotein</keyword>
<keyword evidence="3" id="KW-1185">Reference proteome</keyword>
<evidence type="ECO:0000259" key="1">
    <source>
        <dbReference type="SMART" id="SM00909"/>
    </source>
</evidence>
<dbReference type="Pfam" id="PF10646">
    <property type="entry name" value="Germane"/>
    <property type="match status" value="1"/>
</dbReference>
<dbReference type="InterPro" id="IPR018910">
    <property type="entry name" value="LpqB_C"/>
</dbReference>
<sequence length="589" mass="61615">MTWRMPATALVLVLGLLLGGCTGLPEHSTVQPGLVVDGPDEESVREVPAGPVTGAKPVDIVWGFLRAGIAVSDDVAVPRSFLAPAAEQKWAPDGSAYVYGSTENVSVRLIGPREVAVVAHVVGRMDSDGHYQELPAGSTRSLRLGLEQVSGQWRIASGLPDASVLLSAADFARYDSFPTTYVSARAPILVSDNRYLLKGSGLATRLARAQLAPPPSYLQGAVGTGIPEFTTLVGSVTEDNGVATVTLSERASSTDERQRRAMWAQFAQTLTQLRTVTAVQLEVAGKKLSIAGLPDRPLTVGDLGYTGVALDASVAFLRSGTAVQAVDPASLAVPADPASRDAPTPPVRQIDNHWFMLAAAADRSELAAVGGDLKELSRWRGGRQLRLPHFATELSRPVYDRNGYLWVAGRTAAGTRLFVQPTTTTAPALPTALNVAWLEGRTVTSLKLAADGLRIAVVSVDPKTETSRIDVVGVNRNAAGAPVALSAATAGSTLQIGARVTSVTDLVWVDDQTLGVLGRVGKGQPVRVVLVPLSGPSQDLGQVAGGQAIMSFGGPRSIAVVTDRHEVLVRAGNGFLRQGSGTDLAVPGR</sequence>
<dbReference type="SMART" id="SM00909">
    <property type="entry name" value="Germane"/>
    <property type="match status" value="1"/>
</dbReference>
<dbReference type="InterPro" id="IPR059026">
    <property type="entry name" value="LpqB_N"/>
</dbReference>
<name>A0ABQ6HJ52_9MICO</name>
<accession>A0ABQ6HJ52</accession>
<dbReference type="Proteomes" id="UP001157109">
    <property type="component" value="Unassembled WGS sequence"/>
</dbReference>
<proteinExistence type="predicted"/>
<gene>
    <name evidence="2" type="primary">lpqB</name>
    <name evidence="2" type="ORF">GCM10025862_05670</name>
</gene>
<dbReference type="RefSeq" id="WP_241444342.1">
    <property type="nucleotide sequence ID" value="NZ_BSUJ01000001.1"/>
</dbReference>
<comment type="caution">
    <text evidence="2">The sequence shown here is derived from an EMBL/GenBank/DDBJ whole genome shotgun (WGS) entry which is preliminary data.</text>
</comment>
<dbReference type="Pfam" id="PF25976">
    <property type="entry name" value="LpqB_N"/>
    <property type="match status" value="1"/>
</dbReference>
<organism evidence="2 3">
    <name type="scientific">Arsenicicoccus piscis</name>
    <dbReference type="NCBI Taxonomy" id="673954"/>
    <lineage>
        <taxon>Bacteria</taxon>
        <taxon>Bacillati</taxon>
        <taxon>Actinomycetota</taxon>
        <taxon>Actinomycetes</taxon>
        <taxon>Micrococcales</taxon>
        <taxon>Intrasporangiaceae</taxon>
        <taxon>Arsenicicoccus</taxon>
    </lineage>
</organism>
<evidence type="ECO:0000313" key="3">
    <source>
        <dbReference type="Proteomes" id="UP001157109"/>
    </source>
</evidence>
<feature type="domain" description="GerMN" evidence="1">
    <location>
        <begin position="203"/>
        <end position="292"/>
    </location>
</feature>
<evidence type="ECO:0000313" key="2">
    <source>
        <dbReference type="EMBL" id="GMA18546.1"/>
    </source>
</evidence>
<dbReference type="Pfam" id="PF10647">
    <property type="entry name" value="Gmad1"/>
    <property type="match status" value="1"/>
</dbReference>
<dbReference type="InterPro" id="IPR019606">
    <property type="entry name" value="GerMN"/>
</dbReference>
<dbReference type="PROSITE" id="PS51257">
    <property type="entry name" value="PROKAR_LIPOPROTEIN"/>
    <property type="match status" value="1"/>
</dbReference>
<protein>
    <submittedName>
        <fullName evidence="2">Lipoprotein LpqB</fullName>
    </submittedName>
</protein>
<reference evidence="3" key="1">
    <citation type="journal article" date="2019" name="Int. J. Syst. Evol. Microbiol.">
        <title>The Global Catalogue of Microorganisms (GCM) 10K type strain sequencing project: providing services to taxonomists for standard genome sequencing and annotation.</title>
        <authorList>
            <consortium name="The Broad Institute Genomics Platform"/>
            <consortium name="The Broad Institute Genome Sequencing Center for Infectious Disease"/>
            <person name="Wu L."/>
            <person name="Ma J."/>
        </authorList>
    </citation>
    <scope>NUCLEOTIDE SEQUENCE [LARGE SCALE GENOMIC DNA]</scope>
    <source>
        <strain evidence="3">NBRC 105830</strain>
    </source>
</reference>
<dbReference type="EMBL" id="BSUJ01000001">
    <property type="protein sequence ID" value="GMA18546.1"/>
    <property type="molecule type" value="Genomic_DNA"/>
</dbReference>